<evidence type="ECO:0008006" key="3">
    <source>
        <dbReference type="Google" id="ProtNLM"/>
    </source>
</evidence>
<evidence type="ECO:0000313" key="1">
    <source>
        <dbReference type="EMBL" id="KAK0495968.1"/>
    </source>
</evidence>
<accession>A0AA39Q6T8</accession>
<evidence type="ECO:0000313" key="2">
    <source>
        <dbReference type="Proteomes" id="UP001175228"/>
    </source>
</evidence>
<proteinExistence type="predicted"/>
<keyword evidence="2" id="KW-1185">Reference proteome</keyword>
<comment type="caution">
    <text evidence="1">The sequence shown here is derived from an EMBL/GenBank/DDBJ whole genome shotgun (WGS) entry which is preliminary data.</text>
</comment>
<reference evidence="1" key="1">
    <citation type="submission" date="2023-06" db="EMBL/GenBank/DDBJ databases">
        <authorList>
            <consortium name="Lawrence Berkeley National Laboratory"/>
            <person name="Ahrendt S."/>
            <person name="Sahu N."/>
            <person name="Indic B."/>
            <person name="Wong-Bajracharya J."/>
            <person name="Merenyi Z."/>
            <person name="Ke H.-M."/>
            <person name="Monk M."/>
            <person name="Kocsube S."/>
            <person name="Drula E."/>
            <person name="Lipzen A."/>
            <person name="Balint B."/>
            <person name="Henrissat B."/>
            <person name="Andreopoulos B."/>
            <person name="Martin F.M."/>
            <person name="Harder C.B."/>
            <person name="Rigling D."/>
            <person name="Ford K.L."/>
            <person name="Foster G.D."/>
            <person name="Pangilinan J."/>
            <person name="Papanicolaou A."/>
            <person name="Barry K."/>
            <person name="LaButti K."/>
            <person name="Viragh M."/>
            <person name="Koriabine M."/>
            <person name="Yan M."/>
            <person name="Riley R."/>
            <person name="Champramary S."/>
            <person name="Plett K.L."/>
            <person name="Tsai I.J."/>
            <person name="Slot J."/>
            <person name="Sipos G."/>
            <person name="Plett J."/>
            <person name="Nagy L.G."/>
            <person name="Grigoriev I.V."/>
        </authorList>
    </citation>
    <scope>NUCLEOTIDE SEQUENCE</scope>
    <source>
        <strain evidence="1">HWK02</strain>
    </source>
</reference>
<organism evidence="1 2">
    <name type="scientific">Armillaria luteobubalina</name>
    <dbReference type="NCBI Taxonomy" id="153913"/>
    <lineage>
        <taxon>Eukaryota</taxon>
        <taxon>Fungi</taxon>
        <taxon>Dikarya</taxon>
        <taxon>Basidiomycota</taxon>
        <taxon>Agaricomycotina</taxon>
        <taxon>Agaricomycetes</taxon>
        <taxon>Agaricomycetidae</taxon>
        <taxon>Agaricales</taxon>
        <taxon>Marasmiineae</taxon>
        <taxon>Physalacriaceae</taxon>
        <taxon>Armillaria</taxon>
    </lineage>
</organism>
<dbReference type="EMBL" id="JAUEPU010000016">
    <property type="protein sequence ID" value="KAK0495968.1"/>
    <property type="molecule type" value="Genomic_DNA"/>
</dbReference>
<dbReference type="Proteomes" id="UP001175228">
    <property type="component" value="Unassembled WGS sequence"/>
</dbReference>
<sequence length="220" mass="24688">MSYTKEATKLYLPLEVIGEIVQHNHNDAPALKSSSLVSKSWRVASLRYLFSYADLSSPEDLSHWANIGLSLPHVIKFVRAARFSPGARLKDSELRILDDEFPPSFPDSEERLAAIEQILSGPSRKISNPANIPIPKMPQVTVFEWSTAKMCIRVTPETQQPISAFISVEELVFAGSFNNVAHAKAFFELFPPLRMLRMNRVEISSSKLFRTSRPSVCLQG</sequence>
<gene>
    <name evidence="1" type="ORF">EDD18DRAFT_1105872</name>
</gene>
<protein>
    <recommendedName>
        <fullName evidence="3">F-box domain-containing protein</fullName>
    </recommendedName>
</protein>
<name>A0AA39Q6T8_9AGAR</name>
<dbReference type="AlphaFoldDB" id="A0AA39Q6T8"/>